<keyword evidence="25" id="KW-1185">Reference proteome</keyword>
<keyword evidence="11" id="KW-0067">ATP-binding</keyword>
<evidence type="ECO:0000259" key="20">
    <source>
        <dbReference type="PROSITE" id="PS50110"/>
    </source>
</evidence>
<dbReference type="eggNOG" id="COG5002">
    <property type="taxonomic scope" value="Bacteria"/>
</dbReference>
<dbReference type="CDD" id="cd06225">
    <property type="entry name" value="HAMP"/>
    <property type="match status" value="1"/>
</dbReference>
<dbReference type="InterPro" id="IPR003660">
    <property type="entry name" value="HAMP_dom"/>
</dbReference>
<evidence type="ECO:0000259" key="21">
    <source>
        <dbReference type="PROSITE" id="PS50112"/>
    </source>
</evidence>
<dbReference type="InterPro" id="IPR011006">
    <property type="entry name" value="CheY-like_superfamily"/>
</dbReference>
<dbReference type="EMBL" id="DS989852">
    <property type="protein sequence ID" value="EDX74669.1"/>
    <property type="molecule type" value="Genomic_DNA"/>
</dbReference>
<evidence type="ECO:0000256" key="4">
    <source>
        <dbReference type="ARBA" id="ARBA00012438"/>
    </source>
</evidence>
<dbReference type="SUPFAM" id="SSF158472">
    <property type="entry name" value="HAMP domain-like"/>
    <property type="match status" value="1"/>
</dbReference>
<dbReference type="InterPro" id="IPR000014">
    <property type="entry name" value="PAS"/>
</dbReference>
<dbReference type="SMART" id="SM00091">
    <property type="entry name" value="PAS"/>
    <property type="match status" value="3"/>
</dbReference>
<evidence type="ECO:0000256" key="16">
    <source>
        <dbReference type="ARBA" id="ARBA00074306"/>
    </source>
</evidence>
<dbReference type="eggNOG" id="COG2205">
    <property type="taxonomic scope" value="Bacteria"/>
</dbReference>
<evidence type="ECO:0000256" key="3">
    <source>
        <dbReference type="ARBA" id="ARBA00006402"/>
    </source>
</evidence>
<dbReference type="InterPro" id="IPR013656">
    <property type="entry name" value="PAS_4"/>
</dbReference>
<dbReference type="PROSITE" id="PS50110">
    <property type="entry name" value="RESPONSE_REGULATORY"/>
    <property type="match status" value="1"/>
</dbReference>
<evidence type="ECO:0000256" key="11">
    <source>
        <dbReference type="ARBA" id="ARBA00022840"/>
    </source>
</evidence>
<evidence type="ECO:0000256" key="15">
    <source>
        <dbReference type="ARBA" id="ARBA00023306"/>
    </source>
</evidence>
<dbReference type="Gene3D" id="3.30.565.10">
    <property type="entry name" value="Histidine kinase-like ATPase, C-terminal domain"/>
    <property type="match status" value="1"/>
</dbReference>
<evidence type="ECO:0000259" key="23">
    <source>
        <dbReference type="PROSITE" id="PS50885"/>
    </source>
</evidence>
<feature type="domain" description="Histidine kinase" evidence="19">
    <location>
        <begin position="857"/>
        <end position="1086"/>
    </location>
</feature>
<feature type="domain" description="PAC" evidence="22">
    <location>
        <begin position="522"/>
        <end position="574"/>
    </location>
</feature>
<dbReference type="FunFam" id="1.10.287.130:FF:000038">
    <property type="entry name" value="Sensory transduction histidine kinase"/>
    <property type="match status" value="1"/>
</dbReference>
<organism evidence="24 25">
    <name type="scientific">Coleofasciculus chthonoplastes PCC 7420</name>
    <dbReference type="NCBI Taxonomy" id="118168"/>
    <lineage>
        <taxon>Bacteria</taxon>
        <taxon>Bacillati</taxon>
        <taxon>Cyanobacteriota</taxon>
        <taxon>Cyanophyceae</taxon>
        <taxon>Coleofasciculales</taxon>
        <taxon>Coleofasciculaceae</taxon>
        <taxon>Coleofasciculus</taxon>
    </lineage>
</organism>
<dbReference type="SMART" id="SM00086">
    <property type="entry name" value="PAC"/>
    <property type="match status" value="3"/>
</dbReference>
<feature type="domain" description="Response regulatory" evidence="20">
    <location>
        <begin position="1112"/>
        <end position="1228"/>
    </location>
</feature>
<dbReference type="Pfam" id="PF02518">
    <property type="entry name" value="HATPase_c"/>
    <property type="match status" value="1"/>
</dbReference>
<feature type="domain" description="PAC" evidence="22">
    <location>
        <begin position="789"/>
        <end position="839"/>
    </location>
</feature>
<feature type="transmembrane region" description="Helical" evidence="18">
    <location>
        <begin position="359"/>
        <end position="381"/>
    </location>
</feature>
<dbReference type="Gene3D" id="3.40.50.2300">
    <property type="match status" value="1"/>
</dbReference>
<dbReference type="SUPFAM" id="SSF55874">
    <property type="entry name" value="ATPase domain of HSP90 chaperone/DNA topoisomerase II/histidine kinase"/>
    <property type="match status" value="1"/>
</dbReference>
<dbReference type="PROSITE" id="PS50112">
    <property type="entry name" value="PAS"/>
    <property type="match status" value="2"/>
</dbReference>
<dbReference type="InterPro" id="IPR013655">
    <property type="entry name" value="PAS_fold_3"/>
</dbReference>
<dbReference type="PRINTS" id="PR00344">
    <property type="entry name" value="BCTRLSENSOR"/>
</dbReference>
<dbReference type="eggNOG" id="COG0745">
    <property type="taxonomic scope" value="Bacteria"/>
</dbReference>
<dbReference type="PANTHER" id="PTHR43047">
    <property type="entry name" value="TWO-COMPONENT HISTIDINE PROTEIN KINASE"/>
    <property type="match status" value="1"/>
</dbReference>
<dbReference type="Pfam" id="PF08447">
    <property type="entry name" value="PAS_3"/>
    <property type="match status" value="2"/>
</dbReference>
<dbReference type="Pfam" id="PF08448">
    <property type="entry name" value="PAS_4"/>
    <property type="match status" value="1"/>
</dbReference>
<feature type="domain" description="PAS" evidence="21">
    <location>
        <begin position="714"/>
        <end position="786"/>
    </location>
</feature>
<evidence type="ECO:0000256" key="14">
    <source>
        <dbReference type="ARBA" id="ARBA00023136"/>
    </source>
</evidence>
<dbReference type="SUPFAM" id="SSF52172">
    <property type="entry name" value="CheY-like"/>
    <property type="match status" value="1"/>
</dbReference>
<dbReference type="InterPro" id="IPR001789">
    <property type="entry name" value="Sig_transdc_resp-reg_receiver"/>
</dbReference>
<dbReference type="InterPro" id="IPR036097">
    <property type="entry name" value="HisK_dim/P_sf"/>
</dbReference>
<keyword evidence="5" id="KW-1003">Cell membrane</keyword>
<comment type="similarity">
    <text evidence="3">In the N-terminal section; belongs to the phytochrome family.</text>
</comment>
<feature type="domain" description="PAS" evidence="21">
    <location>
        <begin position="443"/>
        <end position="480"/>
    </location>
</feature>
<dbReference type="FunFam" id="3.30.565.10:FF:000010">
    <property type="entry name" value="Sensor histidine kinase RcsC"/>
    <property type="match status" value="1"/>
</dbReference>
<gene>
    <name evidence="24" type="ORF">MC7420_6147</name>
</gene>
<keyword evidence="13" id="KW-0902">Two-component regulatory system</keyword>
<dbReference type="InterPro" id="IPR001610">
    <property type="entry name" value="PAC"/>
</dbReference>
<dbReference type="RefSeq" id="WP_006102000.1">
    <property type="nucleotide sequence ID" value="NZ_DS989852.1"/>
</dbReference>
<dbReference type="PROSITE" id="PS50109">
    <property type="entry name" value="HIS_KIN"/>
    <property type="match status" value="1"/>
</dbReference>
<dbReference type="SMART" id="SM00387">
    <property type="entry name" value="HATPase_c"/>
    <property type="match status" value="1"/>
</dbReference>
<keyword evidence="12 18" id="KW-1133">Transmembrane helix</keyword>
<proteinExistence type="inferred from homology"/>
<evidence type="ECO:0000256" key="5">
    <source>
        <dbReference type="ARBA" id="ARBA00022475"/>
    </source>
</evidence>
<evidence type="ECO:0000256" key="1">
    <source>
        <dbReference type="ARBA" id="ARBA00000085"/>
    </source>
</evidence>
<dbReference type="HOGENOM" id="CLU_000445_114_10_3"/>
<dbReference type="InterPro" id="IPR000700">
    <property type="entry name" value="PAS-assoc_C"/>
</dbReference>
<evidence type="ECO:0000256" key="13">
    <source>
        <dbReference type="ARBA" id="ARBA00023012"/>
    </source>
</evidence>
<dbReference type="SMART" id="SM00448">
    <property type="entry name" value="REC"/>
    <property type="match status" value="1"/>
</dbReference>
<dbReference type="GO" id="GO:0005524">
    <property type="term" value="F:ATP binding"/>
    <property type="evidence" value="ECO:0007669"/>
    <property type="project" value="UniProtKB-KW"/>
</dbReference>
<keyword evidence="9" id="KW-0547">Nucleotide-binding</keyword>
<dbReference type="CDD" id="cd16922">
    <property type="entry name" value="HATPase_EvgS-ArcB-TorS-like"/>
    <property type="match status" value="1"/>
</dbReference>
<dbReference type="SMART" id="SM00304">
    <property type="entry name" value="HAMP"/>
    <property type="match status" value="1"/>
</dbReference>
<dbReference type="CDD" id="cd00130">
    <property type="entry name" value="PAS"/>
    <property type="match status" value="3"/>
</dbReference>
<keyword evidence="6 17" id="KW-0597">Phosphoprotein</keyword>
<comment type="catalytic activity">
    <reaction evidence="1">
        <text>ATP + protein L-histidine = ADP + protein N-phospho-L-histidine.</text>
        <dbReference type="EC" id="2.7.13.3"/>
    </reaction>
</comment>
<dbReference type="Pfam" id="PF00672">
    <property type="entry name" value="HAMP"/>
    <property type="match status" value="1"/>
</dbReference>
<dbReference type="CDD" id="cd00082">
    <property type="entry name" value="HisKA"/>
    <property type="match status" value="1"/>
</dbReference>
<dbReference type="InterPro" id="IPR003661">
    <property type="entry name" value="HisK_dim/P_dom"/>
</dbReference>
<dbReference type="Gene3D" id="6.10.340.10">
    <property type="match status" value="1"/>
</dbReference>
<dbReference type="GO" id="GO:0000155">
    <property type="term" value="F:phosphorelay sensor kinase activity"/>
    <property type="evidence" value="ECO:0007669"/>
    <property type="project" value="InterPro"/>
</dbReference>
<dbReference type="InterPro" id="IPR004358">
    <property type="entry name" value="Sig_transdc_His_kin-like_C"/>
</dbReference>
<evidence type="ECO:0000256" key="8">
    <source>
        <dbReference type="ARBA" id="ARBA00022692"/>
    </source>
</evidence>
<keyword evidence="7" id="KW-0808">Transferase</keyword>
<dbReference type="Gene3D" id="3.30.450.20">
    <property type="entry name" value="PAS domain"/>
    <property type="match status" value="4"/>
</dbReference>
<evidence type="ECO:0000256" key="17">
    <source>
        <dbReference type="PROSITE-ProRule" id="PRU00169"/>
    </source>
</evidence>
<evidence type="ECO:0000256" key="7">
    <source>
        <dbReference type="ARBA" id="ARBA00022679"/>
    </source>
</evidence>
<evidence type="ECO:0000313" key="25">
    <source>
        <dbReference type="Proteomes" id="UP000003835"/>
    </source>
</evidence>
<keyword evidence="14 18" id="KW-0472">Membrane</keyword>
<feature type="domain" description="HAMP" evidence="23">
    <location>
        <begin position="379"/>
        <end position="431"/>
    </location>
</feature>
<evidence type="ECO:0000256" key="10">
    <source>
        <dbReference type="ARBA" id="ARBA00022777"/>
    </source>
</evidence>
<evidence type="ECO:0000256" key="2">
    <source>
        <dbReference type="ARBA" id="ARBA00004651"/>
    </source>
</evidence>
<dbReference type="SMART" id="SM00388">
    <property type="entry name" value="HisKA"/>
    <property type="match status" value="1"/>
</dbReference>
<dbReference type="InterPro" id="IPR036890">
    <property type="entry name" value="HATPase_C_sf"/>
</dbReference>
<dbReference type="OrthoDB" id="567946at2"/>
<dbReference type="Proteomes" id="UP000003835">
    <property type="component" value="Unassembled WGS sequence"/>
</dbReference>
<feature type="modified residue" description="4-aspartylphosphate" evidence="17">
    <location>
        <position position="1161"/>
    </location>
</feature>
<protein>
    <recommendedName>
        <fullName evidence="16">Circadian input-output histidine kinase CikA</fullName>
        <ecNumber evidence="4">2.7.13.3</ecNumber>
    </recommendedName>
</protein>
<dbReference type="EC" id="2.7.13.3" evidence="4"/>
<evidence type="ECO:0000256" key="18">
    <source>
        <dbReference type="SAM" id="Phobius"/>
    </source>
</evidence>
<evidence type="ECO:0000259" key="19">
    <source>
        <dbReference type="PROSITE" id="PS50109"/>
    </source>
</evidence>
<keyword evidence="10" id="KW-0418">Kinase</keyword>
<dbReference type="Gene3D" id="1.10.287.130">
    <property type="match status" value="1"/>
</dbReference>
<keyword evidence="8 18" id="KW-0812">Transmembrane</keyword>
<dbReference type="PROSITE" id="PS50113">
    <property type="entry name" value="PAC"/>
    <property type="match status" value="3"/>
</dbReference>
<dbReference type="Pfam" id="PF00072">
    <property type="entry name" value="Response_reg"/>
    <property type="match status" value="1"/>
</dbReference>
<evidence type="ECO:0000259" key="22">
    <source>
        <dbReference type="PROSITE" id="PS50113"/>
    </source>
</evidence>
<evidence type="ECO:0000256" key="9">
    <source>
        <dbReference type="ARBA" id="ARBA00022741"/>
    </source>
</evidence>
<dbReference type="PROSITE" id="PS50885">
    <property type="entry name" value="HAMP"/>
    <property type="match status" value="1"/>
</dbReference>
<keyword evidence="15" id="KW-0131">Cell cycle</keyword>
<dbReference type="SUPFAM" id="SSF55785">
    <property type="entry name" value="PYP-like sensor domain (PAS domain)"/>
    <property type="match status" value="3"/>
</dbReference>
<dbReference type="CDD" id="cd17546">
    <property type="entry name" value="REC_hyHK_CKI1_RcsC-like"/>
    <property type="match status" value="1"/>
</dbReference>
<evidence type="ECO:0000313" key="24">
    <source>
        <dbReference type="EMBL" id="EDX74669.1"/>
    </source>
</evidence>
<dbReference type="Pfam" id="PF02743">
    <property type="entry name" value="dCache_1"/>
    <property type="match status" value="1"/>
</dbReference>
<dbReference type="Gene3D" id="2.10.70.100">
    <property type="match status" value="1"/>
</dbReference>
<reference evidence="24 25" key="1">
    <citation type="submission" date="2008-07" db="EMBL/GenBank/DDBJ databases">
        <authorList>
            <person name="Tandeau de Marsac N."/>
            <person name="Ferriera S."/>
            <person name="Johnson J."/>
            <person name="Kravitz S."/>
            <person name="Beeson K."/>
            <person name="Sutton G."/>
            <person name="Rogers Y.-H."/>
            <person name="Friedman R."/>
            <person name="Frazier M."/>
            <person name="Venter J.C."/>
        </authorList>
    </citation>
    <scope>NUCLEOTIDE SEQUENCE [LARGE SCALE GENOMIC DNA]</scope>
    <source>
        <strain evidence="24 25">PCC 7420</strain>
    </source>
</reference>
<feature type="domain" description="PAC" evidence="22">
    <location>
        <begin position="661"/>
        <end position="713"/>
    </location>
</feature>
<evidence type="ECO:0000256" key="12">
    <source>
        <dbReference type="ARBA" id="ARBA00022989"/>
    </source>
</evidence>
<sequence length="1315" mass="148313">MRDIIKKIRPFSLKTVFIVPFVLQIVTAVGLVGYLSYRSGQKAVEDLANQLLRETAERVSDRINSYFAQSRQFIALNQLAVEQGDLDLTDVDQVYRRLWRQMQVSNAPTALGYTSPTGLHIGVGQDKLGLISPPGSYIKSELKGTAPGTRIYSLLDEAGQEIKTLQTLPNWDPRKRSWYQETLHKNAQIWTEIYPYVGLPVAGIDLSTPVSRNSVFKGILNSVFMLDHISSFLEELDISTSGQVFIIERSGNLVATSTQEQAFVKNIQGKQLIRLKATESRDQLTRTTMQALLNQDDNLASIQHANFTFFGDNSIPTLSQRHFVHVEPYQDDYGLDWLIVSVVPESDFMTQIYANIRTTIILCIATLIIATGLGIITARWVTQPLLKLNQSAKKLAQGEWEQSVVIQRHDEVGELANSFVQMASQLQASFTELQTLNTALTESESRLNQILEAIPVGISVHDVSGQIIYANQTSKQLLGIDTLPEATTTDLSGTFHVYQAESEELYPVEQMPLVRAFQGEKVKVDDMEIRLPDRRIPLEVYGTPIRNETGTIVAAIATFSDITERKQTEQILADYNQTLATQVRERTVELNEAQRLAHLGNWSFDVNSKKISWSDEVFRICGRDPSQSEPSYEQLLQQIHRDDVAQFQHDIEQAMTEGKSYEHEQRIVRSDGSIRYVLAKGEAILNSSGQVVQLFGTVQDISERKLIEEQLRESEEKFRQLAENIQDVFFILSYTGEILYINPVYEQIWQRTCQSLYDNPRSWLDSVFPEDYPSTVAAMERQLQDSTDFDQVYRITRPNGEIRWIRARSFPVPHQKTYRFVGIAEDITDRKQIELALTEAKDAAETANRAKSTFLANMSHELRTPLNAIMGFTQLMQRSSTFPADYQENLQIIYRSSEHLLTLINQVLDLSKIEAGRITLNQTVFDLYALLRDVENLFQIKARDKGLQLLFDYSDQVPQYVQTDAVKLRQVLINLLSNAFKFTQEGGISVKVSRGIDVGETPTANKPEEITLQFEIEDTGAGMAAEELESIFDAFIQSKTGKQHQEGTGLGLSISRKFVQLMGGDLTVASQVDQGTVFRFEIRVKLADASQVPSQQLKRRIIALESNQPCYRILIVDDQIDNRQLLIQLLNPLGFLLQEATNGKDAIAIWQNWQPHLIFMDMRMPIMDGYEATQQIKATTQGQATAIIAVTASSLDSQKAVILSMGCDGFISKPFRDGEIFDAIHQHLGVNYVYEETTTPTPPNPTPAHSLTPDSLAVLPADWLQAFRQATILGDIELMLSLIEQIRTSHESLANALAELTNQFELEELLTLIGL</sequence>
<dbReference type="SUPFAM" id="SSF47384">
    <property type="entry name" value="Homodimeric domain of signal transducing histidine kinase"/>
    <property type="match status" value="1"/>
</dbReference>
<dbReference type="InterPro" id="IPR033479">
    <property type="entry name" value="dCache_1"/>
</dbReference>
<dbReference type="InterPro" id="IPR003594">
    <property type="entry name" value="HATPase_dom"/>
</dbReference>
<dbReference type="STRING" id="118168.MC7420_6147"/>
<dbReference type="GO" id="GO:0005886">
    <property type="term" value="C:plasma membrane"/>
    <property type="evidence" value="ECO:0007669"/>
    <property type="project" value="UniProtKB-SubCell"/>
</dbReference>
<dbReference type="InterPro" id="IPR035965">
    <property type="entry name" value="PAS-like_dom_sf"/>
</dbReference>
<name>B4VU10_9CYAN</name>
<evidence type="ECO:0000256" key="6">
    <source>
        <dbReference type="ARBA" id="ARBA00022553"/>
    </source>
</evidence>
<dbReference type="Pfam" id="PF00512">
    <property type="entry name" value="HisKA"/>
    <property type="match status" value="1"/>
</dbReference>
<dbReference type="InterPro" id="IPR005467">
    <property type="entry name" value="His_kinase_dom"/>
</dbReference>
<feature type="transmembrane region" description="Helical" evidence="18">
    <location>
        <begin position="16"/>
        <end position="37"/>
    </location>
</feature>
<accession>B4VU10</accession>
<comment type="subcellular location">
    <subcellularLocation>
        <location evidence="2">Cell membrane</location>
        <topology evidence="2">Multi-pass membrane protein</topology>
    </subcellularLocation>
</comment>
<dbReference type="NCBIfam" id="TIGR00229">
    <property type="entry name" value="sensory_box"/>
    <property type="match status" value="3"/>
</dbReference>